<reference evidence="7 8" key="1">
    <citation type="submission" date="2018-07" db="EMBL/GenBank/DDBJ databases">
        <title>Genome sequence of Nitratireductor thuwali#1536.</title>
        <authorList>
            <person name="Michoud G."/>
            <person name="Merlino G."/>
            <person name="Sefrji F.O."/>
            <person name="Daffonchio D."/>
        </authorList>
    </citation>
    <scope>NUCLEOTIDE SEQUENCE [LARGE SCALE GENOMIC DNA]</scope>
    <source>
        <strain evidence="8">Nit1536</strain>
    </source>
</reference>
<feature type="transmembrane region" description="Helical" evidence="6">
    <location>
        <begin position="37"/>
        <end position="57"/>
    </location>
</feature>
<evidence type="ECO:0000256" key="2">
    <source>
        <dbReference type="ARBA" id="ARBA00022475"/>
    </source>
</evidence>
<feature type="transmembrane region" description="Helical" evidence="6">
    <location>
        <begin position="208"/>
        <end position="227"/>
    </location>
</feature>
<dbReference type="InterPro" id="IPR050475">
    <property type="entry name" value="Prenyltransferase_related"/>
</dbReference>
<proteinExistence type="predicted"/>
<keyword evidence="3 6" id="KW-0812">Transmembrane</keyword>
<feature type="transmembrane region" description="Helical" evidence="6">
    <location>
        <begin position="12"/>
        <end position="31"/>
    </location>
</feature>
<organism evidence="7 8">
    <name type="scientific">Nitratireductor thuwali</name>
    <dbReference type="NCBI Taxonomy" id="2267699"/>
    <lineage>
        <taxon>Bacteria</taxon>
        <taxon>Pseudomonadati</taxon>
        <taxon>Pseudomonadota</taxon>
        <taxon>Alphaproteobacteria</taxon>
        <taxon>Hyphomicrobiales</taxon>
        <taxon>Phyllobacteriaceae</taxon>
        <taxon>Nitratireductor</taxon>
    </lineage>
</organism>
<evidence type="ECO:0000256" key="1">
    <source>
        <dbReference type="ARBA" id="ARBA00004141"/>
    </source>
</evidence>
<dbReference type="Pfam" id="PF01040">
    <property type="entry name" value="UbiA"/>
    <property type="match status" value="1"/>
</dbReference>
<evidence type="ECO:0000256" key="6">
    <source>
        <dbReference type="SAM" id="Phobius"/>
    </source>
</evidence>
<keyword evidence="4 6" id="KW-1133">Transmembrane helix</keyword>
<name>A0ABY5MEV5_9HYPH</name>
<dbReference type="CDD" id="cd13964">
    <property type="entry name" value="PT_UbiA_1"/>
    <property type="match status" value="1"/>
</dbReference>
<gene>
    <name evidence="7" type="ORF">NTH_01012</name>
</gene>
<sequence>MSFKTILRLGRVSNLPTVWSNALAGAVLAAGLPTASWPILAAAFALTLFYLGGMWLNDAFDAEIDRAERKERPIPAEEIGRGTVFAVGWALLAGGVAVGFLLGPSAGLAAAGVALAVTLYDWLHKKTPLSPLIMGTTRLLSYVLAALAVGHLPAVVLAAGAGLFAYVVGLTYAARREASNDLGGIWPLAALAIPLVFAAALAGGDPLALALCGALLLTVVAAIWRLVRRGPGDVPRAVVTLIAGISLYDAALIAAAGLPILAFIAAMGFALTLALQRLAPGT</sequence>
<dbReference type="PANTHER" id="PTHR42723:SF1">
    <property type="entry name" value="CHLOROPHYLL SYNTHASE, CHLOROPLASTIC"/>
    <property type="match status" value="1"/>
</dbReference>
<dbReference type="RefSeq" id="WP_338528978.1">
    <property type="nucleotide sequence ID" value="NZ_CP030941.1"/>
</dbReference>
<evidence type="ECO:0008006" key="9">
    <source>
        <dbReference type="Google" id="ProtNLM"/>
    </source>
</evidence>
<feature type="transmembrane region" description="Helical" evidence="6">
    <location>
        <begin position="260"/>
        <end position="279"/>
    </location>
</feature>
<dbReference type="PANTHER" id="PTHR42723">
    <property type="entry name" value="CHLOROPHYLL SYNTHASE"/>
    <property type="match status" value="1"/>
</dbReference>
<dbReference type="Proteomes" id="UP001342418">
    <property type="component" value="Chromosome"/>
</dbReference>
<keyword evidence="8" id="KW-1185">Reference proteome</keyword>
<evidence type="ECO:0000313" key="8">
    <source>
        <dbReference type="Proteomes" id="UP001342418"/>
    </source>
</evidence>
<protein>
    <recommendedName>
        <fullName evidence="9">Prenyltransferase</fullName>
    </recommendedName>
</protein>
<dbReference type="InterPro" id="IPR044878">
    <property type="entry name" value="UbiA_sf"/>
</dbReference>
<accession>A0ABY5MEV5</accession>
<evidence type="ECO:0000256" key="3">
    <source>
        <dbReference type="ARBA" id="ARBA00022692"/>
    </source>
</evidence>
<evidence type="ECO:0000256" key="4">
    <source>
        <dbReference type="ARBA" id="ARBA00022989"/>
    </source>
</evidence>
<evidence type="ECO:0000256" key="5">
    <source>
        <dbReference type="ARBA" id="ARBA00023136"/>
    </source>
</evidence>
<dbReference type="EMBL" id="CP030941">
    <property type="protein sequence ID" value="UUP16565.1"/>
    <property type="molecule type" value="Genomic_DNA"/>
</dbReference>
<feature type="transmembrane region" description="Helical" evidence="6">
    <location>
        <begin position="185"/>
        <end position="202"/>
    </location>
</feature>
<dbReference type="InterPro" id="IPR000537">
    <property type="entry name" value="UbiA_prenyltransferase"/>
</dbReference>
<evidence type="ECO:0000313" key="7">
    <source>
        <dbReference type="EMBL" id="UUP16565.1"/>
    </source>
</evidence>
<keyword evidence="2" id="KW-1003">Cell membrane</keyword>
<keyword evidence="5 6" id="KW-0472">Membrane</keyword>
<feature type="transmembrane region" description="Helical" evidence="6">
    <location>
        <begin position="155"/>
        <end position="173"/>
    </location>
</feature>
<comment type="subcellular location">
    <subcellularLocation>
        <location evidence="1">Membrane</location>
        <topology evidence="1">Multi-pass membrane protein</topology>
    </subcellularLocation>
</comment>
<dbReference type="Gene3D" id="1.10.357.140">
    <property type="entry name" value="UbiA prenyltransferase"/>
    <property type="match status" value="1"/>
</dbReference>